<dbReference type="AlphaFoldDB" id="A0A1E3PRG3"/>
<name>A0A1E3PRG3_9ASCO</name>
<accession>A0A1E3PRG3</accession>
<evidence type="ECO:0000313" key="2">
    <source>
        <dbReference type="EMBL" id="ODQ68006.1"/>
    </source>
</evidence>
<feature type="compositionally biased region" description="Low complexity" evidence="1">
    <location>
        <begin position="350"/>
        <end position="359"/>
    </location>
</feature>
<reference evidence="2 3" key="1">
    <citation type="journal article" date="2016" name="Proc. Natl. Acad. Sci. U.S.A.">
        <title>Comparative genomics of biotechnologically important yeasts.</title>
        <authorList>
            <person name="Riley R."/>
            <person name="Haridas S."/>
            <person name="Wolfe K.H."/>
            <person name="Lopes M.R."/>
            <person name="Hittinger C.T."/>
            <person name="Goeker M."/>
            <person name="Salamov A.A."/>
            <person name="Wisecaver J.H."/>
            <person name="Long T.M."/>
            <person name="Calvey C.H."/>
            <person name="Aerts A.L."/>
            <person name="Barry K.W."/>
            <person name="Choi C."/>
            <person name="Clum A."/>
            <person name="Coughlan A.Y."/>
            <person name="Deshpande S."/>
            <person name="Douglass A.P."/>
            <person name="Hanson S.J."/>
            <person name="Klenk H.-P."/>
            <person name="LaButti K.M."/>
            <person name="Lapidus A."/>
            <person name="Lindquist E.A."/>
            <person name="Lipzen A.M."/>
            <person name="Meier-Kolthoff J.P."/>
            <person name="Ohm R.A."/>
            <person name="Otillar R.P."/>
            <person name="Pangilinan J.L."/>
            <person name="Peng Y."/>
            <person name="Rokas A."/>
            <person name="Rosa C.A."/>
            <person name="Scheuner C."/>
            <person name="Sibirny A.A."/>
            <person name="Slot J.C."/>
            <person name="Stielow J.B."/>
            <person name="Sun H."/>
            <person name="Kurtzman C.P."/>
            <person name="Blackwell M."/>
            <person name="Grigoriev I.V."/>
            <person name="Jeffries T.W."/>
        </authorList>
    </citation>
    <scope>NUCLEOTIDE SEQUENCE [LARGE SCALE GENOMIC DNA]</scope>
    <source>
        <strain evidence="2 3">DSM 6958</strain>
    </source>
</reference>
<evidence type="ECO:0000256" key="1">
    <source>
        <dbReference type="SAM" id="MobiDB-lite"/>
    </source>
</evidence>
<sequence>MSLNSPHRQPNPAAAYRQQIASLKAQLNQSRRPLWPQPRKLLPRIANHTLDNRILDIPALPALPDPPVPRLACRLCSPVDFHDFWNQLCAWYVLATPPATPYDARLVARCIAANSDIASPQPALVRATSLNEAGLVLIDSLAPDRNSLYLNPVADIWNYFTLNLRPIKNLQQLILQFDWLYNNYQFLTLNGSTTPTNLIWILLCKWRNYKPLDHYLGPLWNKHLQEGGSLWPDFEHFLNSVNRFIRLQTSTDILKTYSQRPKDSPQKDPPQKDPETPQDPSHSVSALLQKDSLPQADLSPPPAAESALDAKIQSDSSEFSDFEDLADEIDSDPISDLDFYYDLIPEFDPPKSSSPQLPSESPPSPSGPLLSPSEPPQKSLPLLSPPQSPLPFKGATTIKSKSPFYELPYLSGPSGTANSYKKKAQRLQHWKKRCHDLSSKSNG</sequence>
<evidence type="ECO:0000313" key="3">
    <source>
        <dbReference type="Proteomes" id="UP000095009"/>
    </source>
</evidence>
<feature type="region of interest" description="Disordered" evidence="1">
    <location>
        <begin position="341"/>
        <end position="395"/>
    </location>
</feature>
<dbReference type="Proteomes" id="UP000095009">
    <property type="component" value="Unassembled WGS sequence"/>
</dbReference>
<feature type="compositionally biased region" description="Low complexity" evidence="1">
    <location>
        <begin position="367"/>
        <end position="382"/>
    </location>
</feature>
<organism evidence="2 3">
    <name type="scientific">Nadsonia fulvescens var. elongata DSM 6958</name>
    <dbReference type="NCBI Taxonomy" id="857566"/>
    <lineage>
        <taxon>Eukaryota</taxon>
        <taxon>Fungi</taxon>
        <taxon>Dikarya</taxon>
        <taxon>Ascomycota</taxon>
        <taxon>Saccharomycotina</taxon>
        <taxon>Dipodascomycetes</taxon>
        <taxon>Dipodascales</taxon>
        <taxon>Dipodascales incertae sedis</taxon>
        <taxon>Nadsonia</taxon>
    </lineage>
</organism>
<protein>
    <submittedName>
        <fullName evidence="2">Uncharacterized protein</fullName>
    </submittedName>
</protein>
<feature type="region of interest" description="Disordered" evidence="1">
    <location>
        <begin position="256"/>
        <end position="319"/>
    </location>
</feature>
<feature type="compositionally biased region" description="Basic and acidic residues" evidence="1">
    <location>
        <begin position="260"/>
        <end position="275"/>
    </location>
</feature>
<dbReference type="EMBL" id="KV454406">
    <property type="protein sequence ID" value="ODQ68006.1"/>
    <property type="molecule type" value="Genomic_DNA"/>
</dbReference>
<gene>
    <name evidence="2" type="ORF">NADFUDRAFT_39414</name>
</gene>
<keyword evidence="3" id="KW-1185">Reference proteome</keyword>
<proteinExistence type="predicted"/>